<evidence type="ECO:0000256" key="1">
    <source>
        <dbReference type="SAM" id="Coils"/>
    </source>
</evidence>
<keyword evidence="2" id="KW-0732">Signal</keyword>
<evidence type="ECO:0000313" key="3">
    <source>
        <dbReference type="EMBL" id="XBY64344.1"/>
    </source>
</evidence>
<protein>
    <submittedName>
        <fullName evidence="3">DUF4124 domain-containing protein</fullName>
    </submittedName>
</protein>
<evidence type="ECO:0000256" key="2">
    <source>
        <dbReference type="SAM" id="SignalP"/>
    </source>
</evidence>
<name>A0AAU7Y3H1_9PSED</name>
<keyword evidence="1" id="KW-0175">Coiled coil</keyword>
<organism evidence="3">
    <name type="scientific">Pseudomonas solani</name>
    <dbReference type="NCBI Taxonomy" id="2731552"/>
    <lineage>
        <taxon>Bacteria</taxon>
        <taxon>Pseudomonadati</taxon>
        <taxon>Pseudomonadota</taxon>
        <taxon>Gammaproteobacteria</taxon>
        <taxon>Pseudomonadales</taxon>
        <taxon>Pseudomonadaceae</taxon>
        <taxon>Pseudomonas</taxon>
    </lineage>
</organism>
<accession>A0AAU7Y3H1</accession>
<proteinExistence type="predicted"/>
<feature type="coiled-coil region" evidence="1">
    <location>
        <begin position="153"/>
        <end position="180"/>
    </location>
</feature>
<gene>
    <name evidence="3" type="ORF">ABS648_00880</name>
</gene>
<dbReference type="EMBL" id="CP158373">
    <property type="protein sequence ID" value="XBY64344.1"/>
    <property type="molecule type" value="Genomic_DNA"/>
</dbReference>
<feature type="signal peptide" evidence="2">
    <location>
        <begin position="1"/>
        <end position="21"/>
    </location>
</feature>
<feature type="chain" id="PRO_5043593970" evidence="2">
    <location>
        <begin position="22"/>
        <end position="194"/>
    </location>
</feature>
<reference evidence="3" key="1">
    <citation type="submission" date="2023-08" db="EMBL/GenBank/DDBJ databases">
        <title>Increased levels of nutrients transform a symbiont into a lethal pathobiont.</title>
        <authorList>
            <person name="Lachnit T."/>
            <person name="Ulrich L."/>
            <person name="Willmer F.M."/>
            <person name="Hasenbein T."/>
            <person name="Steiner L.X."/>
            <person name="Wolters M."/>
            <person name="Herbst E.M."/>
            <person name="Deines P."/>
        </authorList>
    </citation>
    <scope>NUCLEOTIDE SEQUENCE</scope>
    <source>
        <strain evidence="3">T3</strain>
    </source>
</reference>
<dbReference type="AlphaFoldDB" id="A0AAU7Y3H1"/>
<dbReference type="RefSeq" id="WP_043240978.1">
    <property type="nucleotide sequence ID" value="NZ_CP146285.1"/>
</dbReference>
<sequence>MPKSGAVRFALLMGVLMPALAQAELYRYTNDKGVIVLDRLGVPSQYIDKGYEVLNDQGRVTKTVPPAPTLEERKRMQEEKARAGSDAQLLRLYTSVEDVDRALQRKLAELDGVISVARGNQQSLRTQQANLQAQAADNERAGRQVPEHLVAQISDLRAEQQRLEQDIARYQQDRKNAQAGFAADRARLAQLLQR</sequence>